<keyword evidence="2" id="KW-1133">Transmembrane helix</keyword>
<dbReference type="AlphaFoldDB" id="I3IR46"/>
<keyword evidence="2" id="KW-0472">Membrane</keyword>
<evidence type="ECO:0000313" key="4">
    <source>
        <dbReference type="Proteomes" id="UP000002985"/>
    </source>
</evidence>
<dbReference type="Proteomes" id="UP000002985">
    <property type="component" value="Unassembled WGS sequence"/>
</dbReference>
<feature type="region of interest" description="Disordered" evidence="1">
    <location>
        <begin position="207"/>
        <end position="248"/>
    </location>
</feature>
<evidence type="ECO:0008006" key="5">
    <source>
        <dbReference type="Google" id="ProtNLM"/>
    </source>
</evidence>
<protein>
    <recommendedName>
        <fullName evidence="5">Prepilin-type N-terminal cleavage/methylation domain-containing protein</fullName>
    </recommendedName>
</protein>
<comment type="caution">
    <text evidence="3">The sequence shown here is derived from an EMBL/GenBank/DDBJ whole genome shotgun (WGS) entry which is preliminary data.</text>
</comment>
<dbReference type="PROSITE" id="PS00409">
    <property type="entry name" value="PROKAR_NTER_METHYL"/>
    <property type="match status" value="1"/>
</dbReference>
<dbReference type="Pfam" id="PF07963">
    <property type="entry name" value="N_methyl"/>
    <property type="match status" value="1"/>
</dbReference>
<gene>
    <name evidence="3" type="ORF">KSU1_D0882</name>
</gene>
<accession>I3IR46</accession>
<feature type="transmembrane region" description="Helical" evidence="2">
    <location>
        <begin position="12"/>
        <end position="34"/>
    </location>
</feature>
<feature type="compositionally biased region" description="Basic and acidic residues" evidence="1">
    <location>
        <begin position="228"/>
        <end position="238"/>
    </location>
</feature>
<dbReference type="STRING" id="247490.KSU1_D0882"/>
<dbReference type="eggNOG" id="ENOG502ZUS9">
    <property type="taxonomic scope" value="Bacteria"/>
</dbReference>
<proteinExistence type="predicted"/>
<sequence>MNMNKYDIHGFSLLEAIIGIAILAVIAGSIATLYPLDIKVMEKETAGIEISLVAQSIKSTVITGARENFSVQDNSFFFIHEGVAVSANLPPIGKVINFPGDRDDILRSEGKPNGIARGLYPAGLLYKGEVMLLYRLNTGLLEIKYVTDENNNPVFHDFIGPPLEEDFNLNGTMDSDEDVNRNGLFDTFEDVGIDGLRDEREPGYVPVHNPDPSGDNFDPVRNPNGTERNGRFDVKEPFSDTNGNGIRDFGETFVDEDGDGRFDGETDFNKNGYLNVPDRKVGQDGLPLVIKTYLQNPSLRITNYGYTIRIFHQRVINPDDNSDSNVFTFEIAIYKDFFKVRPALQSARQDLLDAASLPEVNTGNTEDDDRDGVTNDKVITDMNNKIDRGLTSGAALPEIVLNGADDDNDDVVDDGLVKPDFVERFQIPF</sequence>
<name>I3IR46_9BACT</name>
<evidence type="ECO:0000313" key="3">
    <source>
        <dbReference type="EMBL" id="GAB64191.1"/>
    </source>
</evidence>
<reference evidence="3 4" key="1">
    <citation type="journal article" date="2012" name="FEBS Lett.">
        <title>Anammox organism KSU-1 expresses a NirK-type copper-containing nitrite reductase instead of a NirS-type with cytochrome cd1.</title>
        <authorList>
            <person name="Hira D."/>
            <person name="Toh H."/>
            <person name="Migita C.T."/>
            <person name="Okubo H."/>
            <person name="Nishiyama T."/>
            <person name="Hattori M."/>
            <person name="Furukawa K."/>
            <person name="Fujii T."/>
        </authorList>
    </citation>
    <scope>NUCLEOTIDE SEQUENCE [LARGE SCALE GENOMIC DNA]</scope>
</reference>
<evidence type="ECO:0000256" key="1">
    <source>
        <dbReference type="SAM" id="MobiDB-lite"/>
    </source>
</evidence>
<evidence type="ECO:0000256" key="2">
    <source>
        <dbReference type="SAM" id="Phobius"/>
    </source>
</evidence>
<dbReference type="EMBL" id="BAFH01000004">
    <property type="protein sequence ID" value="GAB64191.1"/>
    <property type="molecule type" value="Genomic_DNA"/>
</dbReference>
<dbReference type="OrthoDB" id="9806090at2"/>
<keyword evidence="4" id="KW-1185">Reference proteome</keyword>
<dbReference type="InterPro" id="IPR012902">
    <property type="entry name" value="N_methyl_site"/>
</dbReference>
<organism evidence="3 4">
    <name type="scientific">Candidatus Jettenia caeni</name>
    <dbReference type="NCBI Taxonomy" id="247490"/>
    <lineage>
        <taxon>Bacteria</taxon>
        <taxon>Pseudomonadati</taxon>
        <taxon>Planctomycetota</taxon>
        <taxon>Candidatus Brocadiia</taxon>
        <taxon>Candidatus Brocadiales</taxon>
        <taxon>Candidatus Brocadiaceae</taxon>
        <taxon>Candidatus Jettenia</taxon>
    </lineage>
</organism>
<keyword evidence="2" id="KW-0812">Transmembrane</keyword>